<evidence type="ECO:0000313" key="2">
    <source>
        <dbReference type="EMBL" id="TKR30195.1"/>
    </source>
</evidence>
<dbReference type="Pfam" id="PF05433">
    <property type="entry name" value="Rick_17kDa_Anti"/>
    <property type="match status" value="1"/>
</dbReference>
<dbReference type="OrthoDB" id="5966759at2"/>
<dbReference type="EMBL" id="SZUA01000002">
    <property type="protein sequence ID" value="TKR30195.1"/>
    <property type="molecule type" value="Genomic_DNA"/>
</dbReference>
<name>A0A4U5JLZ7_9GAMM</name>
<sequence length="152" mass="15868">MSTLQKDHILGTGSATLGGGALGAAVGALLGGTPGLTLGAVAGGALGALIGHRLSEATDPRGDLGHYQQVYRTTPYYIDGMAWSDYAPAYRYGLDTYATQGGQTFERAAAALAEGWGRARGGSRLEWDQAQAAVAHAWRELDENLRTMGRAE</sequence>
<accession>A0A4U5JLZ7</accession>
<dbReference type="Proteomes" id="UP000308707">
    <property type="component" value="Unassembled WGS sequence"/>
</dbReference>
<gene>
    <name evidence="2" type="ORF">FCE95_08620</name>
</gene>
<evidence type="ECO:0000313" key="3">
    <source>
        <dbReference type="Proteomes" id="UP000308707"/>
    </source>
</evidence>
<proteinExistence type="predicted"/>
<dbReference type="RefSeq" id="WP_137266625.1">
    <property type="nucleotide sequence ID" value="NZ_SZUA01000002.1"/>
</dbReference>
<feature type="domain" description="Glycine zipper 2TM" evidence="1">
    <location>
        <begin position="16"/>
        <end position="53"/>
    </location>
</feature>
<protein>
    <recommendedName>
        <fullName evidence="1">Glycine zipper 2TM domain-containing protein</fullName>
    </recommendedName>
</protein>
<organism evidence="2 3">
    <name type="scientific">Luteimonas gilva</name>
    <dbReference type="NCBI Taxonomy" id="2572684"/>
    <lineage>
        <taxon>Bacteria</taxon>
        <taxon>Pseudomonadati</taxon>
        <taxon>Pseudomonadota</taxon>
        <taxon>Gammaproteobacteria</taxon>
        <taxon>Lysobacterales</taxon>
        <taxon>Lysobacteraceae</taxon>
        <taxon>Luteimonas</taxon>
    </lineage>
</organism>
<reference evidence="2 3" key="1">
    <citation type="submission" date="2019-04" db="EMBL/GenBank/DDBJ databases">
        <title>Reference strain of H23.</title>
        <authorList>
            <person name="Luo X."/>
        </authorList>
    </citation>
    <scope>NUCLEOTIDE SEQUENCE [LARGE SCALE GENOMIC DNA]</scope>
    <source>
        <strain evidence="2 3">H23</strain>
    </source>
</reference>
<dbReference type="AlphaFoldDB" id="A0A4U5JLZ7"/>
<evidence type="ECO:0000259" key="1">
    <source>
        <dbReference type="Pfam" id="PF05433"/>
    </source>
</evidence>
<keyword evidence="3" id="KW-1185">Reference proteome</keyword>
<comment type="caution">
    <text evidence="2">The sequence shown here is derived from an EMBL/GenBank/DDBJ whole genome shotgun (WGS) entry which is preliminary data.</text>
</comment>
<dbReference type="InterPro" id="IPR008816">
    <property type="entry name" value="Gly_zipper_2TM_dom"/>
</dbReference>